<accession>A0A2N5VGG1</accession>
<comment type="caution">
    <text evidence="1">The sequence shown here is derived from an EMBL/GenBank/DDBJ whole genome shotgun (WGS) entry which is preliminary data.</text>
</comment>
<protein>
    <submittedName>
        <fullName evidence="1">Uncharacterized protein</fullName>
    </submittedName>
</protein>
<gene>
    <name evidence="1" type="ORF">PCANC_12170</name>
</gene>
<dbReference type="EMBL" id="PGCJ01000098">
    <property type="protein sequence ID" value="PLW49080.1"/>
    <property type="molecule type" value="Genomic_DNA"/>
</dbReference>
<organism evidence="1 2">
    <name type="scientific">Puccinia coronata f. sp. avenae</name>
    <dbReference type="NCBI Taxonomy" id="200324"/>
    <lineage>
        <taxon>Eukaryota</taxon>
        <taxon>Fungi</taxon>
        <taxon>Dikarya</taxon>
        <taxon>Basidiomycota</taxon>
        <taxon>Pucciniomycotina</taxon>
        <taxon>Pucciniomycetes</taxon>
        <taxon>Pucciniales</taxon>
        <taxon>Pucciniaceae</taxon>
        <taxon>Puccinia</taxon>
    </lineage>
</organism>
<sequence>MAISDGGLLVLKNDIYFAFRQLRQSAFSTSELPISIEVTSFFRELVQGKWAKKVAGLKGLGSNANTAIQERIRCKDLLKKKIAGQGLDHSDEDETDSDFDSEAKGALPALTGRTRQFERCSNSRVRPVVGRALSDRSKSQLVGQICPTGPGWSCATGPRN</sequence>
<dbReference type="Proteomes" id="UP000235388">
    <property type="component" value="Unassembled WGS sequence"/>
</dbReference>
<dbReference type="OrthoDB" id="277439at2759"/>
<reference evidence="1 2" key="1">
    <citation type="submission" date="2017-11" db="EMBL/GenBank/DDBJ databases">
        <title>De novo assembly and phasing of dikaryotic genomes from two isolates of Puccinia coronata f. sp. avenae, the causal agent of oat crown rust.</title>
        <authorList>
            <person name="Miller M.E."/>
            <person name="Zhang Y."/>
            <person name="Omidvar V."/>
            <person name="Sperschneider J."/>
            <person name="Schwessinger B."/>
            <person name="Raley C."/>
            <person name="Palmer J.M."/>
            <person name="Garnica D."/>
            <person name="Upadhyaya N."/>
            <person name="Rathjen J."/>
            <person name="Taylor J.M."/>
            <person name="Park R.F."/>
            <person name="Dodds P.N."/>
            <person name="Hirsch C.D."/>
            <person name="Kianian S.F."/>
            <person name="Figueroa M."/>
        </authorList>
    </citation>
    <scope>NUCLEOTIDE SEQUENCE [LARGE SCALE GENOMIC DNA]</scope>
    <source>
        <strain evidence="1">12NC29</strain>
    </source>
</reference>
<keyword evidence="2" id="KW-1185">Reference proteome</keyword>
<evidence type="ECO:0000313" key="1">
    <source>
        <dbReference type="EMBL" id="PLW49080.1"/>
    </source>
</evidence>
<name>A0A2N5VGG1_9BASI</name>
<proteinExistence type="predicted"/>
<dbReference type="AlphaFoldDB" id="A0A2N5VGG1"/>
<evidence type="ECO:0000313" key="2">
    <source>
        <dbReference type="Proteomes" id="UP000235388"/>
    </source>
</evidence>